<feature type="active site" description="Tele-phosphohistidine intermediate" evidence="4">
    <location>
        <position position="221"/>
    </location>
</feature>
<keyword evidence="3" id="KW-0547">Nucleotide-binding</keyword>
<evidence type="ECO:0000313" key="7">
    <source>
        <dbReference type="EMBL" id="GEP09077.1"/>
    </source>
</evidence>
<dbReference type="GO" id="GO:0004776">
    <property type="term" value="F:succinate-CoA ligase (GDP-forming) activity"/>
    <property type="evidence" value="ECO:0007669"/>
    <property type="project" value="TreeGrafter"/>
</dbReference>
<dbReference type="Gene3D" id="3.40.50.261">
    <property type="entry name" value="Succinyl-CoA synthetase domains"/>
    <property type="match status" value="1"/>
</dbReference>
<comment type="caution">
    <text evidence="7">The sequence shown here is derived from an EMBL/GenBank/DDBJ whole genome shotgun (WGS) entry which is preliminary data.</text>
</comment>
<evidence type="ECO:0000256" key="2">
    <source>
        <dbReference type="ARBA" id="ARBA00022598"/>
    </source>
</evidence>
<dbReference type="Gene3D" id="3.40.50.720">
    <property type="entry name" value="NAD(P)-binding Rossmann-like Domain"/>
    <property type="match status" value="1"/>
</dbReference>
<organism evidence="7 8">
    <name type="scientific">Methylobacterium gnaphalii</name>
    <dbReference type="NCBI Taxonomy" id="1010610"/>
    <lineage>
        <taxon>Bacteria</taxon>
        <taxon>Pseudomonadati</taxon>
        <taxon>Pseudomonadota</taxon>
        <taxon>Alphaproteobacteria</taxon>
        <taxon>Hyphomicrobiales</taxon>
        <taxon>Methylobacteriaceae</taxon>
        <taxon>Methylobacterium</taxon>
    </lineage>
</organism>
<dbReference type="EMBL" id="BJZV01000004">
    <property type="protein sequence ID" value="GEP09077.1"/>
    <property type="molecule type" value="Genomic_DNA"/>
</dbReference>
<dbReference type="InterPro" id="IPR005810">
    <property type="entry name" value="CoA_lig_alpha"/>
</dbReference>
<protein>
    <submittedName>
        <fullName evidence="7">Succinyl-CoA synthetase subunit alpha</fullName>
    </submittedName>
</protein>
<proteinExistence type="predicted"/>
<dbReference type="InterPro" id="IPR005811">
    <property type="entry name" value="SUCC_ACL_C"/>
</dbReference>
<dbReference type="GO" id="GO:0000166">
    <property type="term" value="F:nucleotide binding"/>
    <property type="evidence" value="ECO:0007669"/>
    <property type="project" value="UniProtKB-KW"/>
</dbReference>
<evidence type="ECO:0000259" key="6">
    <source>
        <dbReference type="Pfam" id="PF02629"/>
    </source>
</evidence>
<keyword evidence="1" id="KW-0816">Tricarboxylic acid cycle</keyword>
<accession>A0A512JGJ8</accession>
<dbReference type="PANTHER" id="PTHR11117:SF2">
    <property type="entry name" value="SUCCINATE--COA LIGASE [ADP_GDP-FORMING] SUBUNIT ALPHA, MITOCHONDRIAL"/>
    <property type="match status" value="1"/>
</dbReference>
<dbReference type="Proteomes" id="UP000321750">
    <property type="component" value="Unassembled WGS sequence"/>
</dbReference>
<feature type="domain" description="CoA-binding" evidence="6">
    <location>
        <begin position="2"/>
        <end position="71"/>
    </location>
</feature>
<dbReference type="GO" id="GO:0009361">
    <property type="term" value="C:succinate-CoA ligase complex (ADP-forming)"/>
    <property type="evidence" value="ECO:0007669"/>
    <property type="project" value="TreeGrafter"/>
</dbReference>
<dbReference type="GO" id="GO:0006099">
    <property type="term" value="P:tricarboxylic acid cycle"/>
    <property type="evidence" value="ECO:0007669"/>
    <property type="project" value="UniProtKB-KW"/>
</dbReference>
<feature type="domain" description="ATP-citrate synthase/succinyl-CoA ligase C-terminal" evidence="5">
    <location>
        <begin position="126"/>
        <end position="245"/>
    </location>
</feature>
<dbReference type="PANTHER" id="PTHR11117">
    <property type="entry name" value="SUCCINYL-COA LIGASE SUBUNIT ALPHA"/>
    <property type="match status" value="1"/>
</dbReference>
<dbReference type="SUPFAM" id="SSF52210">
    <property type="entry name" value="Succinyl-CoA synthetase domains"/>
    <property type="match status" value="1"/>
</dbReference>
<keyword evidence="8" id="KW-1185">Reference proteome</keyword>
<gene>
    <name evidence="7" type="ORF">MGN01_09220</name>
</gene>
<dbReference type="GO" id="GO:0004775">
    <property type="term" value="F:succinate-CoA ligase (ADP-forming) activity"/>
    <property type="evidence" value="ECO:0007669"/>
    <property type="project" value="TreeGrafter"/>
</dbReference>
<name>A0A512JGJ8_9HYPH</name>
<evidence type="ECO:0000259" key="5">
    <source>
        <dbReference type="Pfam" id="PF00549"/>
    </source>
</evidence>
<dbReference type="InterPro" id="IPR016102">
    <property type="entry name" value="Succinyl-CoA_synth-like"/>
</dbReference>
<evidence type="ECO:0000256" key="1">
    <source>
        <dbReference type="ARBA" id="ARBA00022532"/>
    </source>
</evidence>
<evidence type="ECO:0000256" key="4">
    <source>
        <dbReference type="PIRSR" id="PIRSR001553-1"/>
    </source>
</evidence>
<dbReference type="AlphaFoldDB" id="A0A512JGJ8"/>
<dbReference type="SUPFAM" id="SSF51735">
    <property type="entry name" value="NAD(P)-binding Rossmann-fold domains"/>
    <property type="match status" value="1"/>
</dbReference>
<dbReference type="PRINTS" id="PR01798">
    <property type="entry name" value="SCOASYNTHASE"/>
</dbReference>
<dbReference type="Pfam" id="PF02629">
    <property type="entry name" value="CoA_binding"/>
    <property type="match status" value="1"/>
</dbReference>
<sequence>MECGTQVVAGVNPKRAGETHLGVPVYASAKAAMAQTPFDVAVMFIPPAMARDAAIDAIEAGAKTVVILTEHIPARDVMAIHYAAATHHTRIIGPNTAGIVTPGEGFVGIMPGHNGNIFQPGEVGVISRSGSLGTLICLNLTRAGIGQSAFLGIGGDPMIGTTTRDALKALDEDARTRAVVLVGEIGGAMEEAAAEYASGMSKPVVSFIAGRASPPGKKMGHAGAIVSGTMGSYEGKRRALEAAGVAVADTPSEIPGLLEAGLGGSLTHSAAIALRA</sequence>
<dbReference type="Pfam" id="PF00549">
    <property type="entry name" value="Ligase_CoA"/>
    <property type="match status" value="1"/>
</dbReference>
<dbReference type="InterPro" id="IPR036291">
    <property type="entry name" value="NAD(P)-bd_dom_sf"/>
</dbReference>
<dbReference type="InterPro" id="IPR003781">
    <property type="entry name" value="CoA-bd"/>
</dbReference>
<evidence type="ECO:0000313" key="8">
    <source>
        <dbReference type="Proteomes" id="UP000321750"/>
    </source>
</evidence>
<dbReference type="PIRSF" id="PIRSF001553">
    <property type="entry name" value="SucCS_alpha"/>
    <property type="match status" value="1"/>
</dbReference>
<reference evidence="7 8" key="1">
    <citation type="submission" date="2019-07" db="EMBL/GenBank/DDBJ databases">
        <title>Whole genome shotgun sequence of Methylobacterium gnaphalii NBRC 107716.</title>
        <authorList>
            <person name="Hosoyama A."/>
            <person name="Uohara A."/>
            <person name="Ohji S."/>
            <person name="Ichikawa N."/>
        </authorList>
    </citation>
    <scope>NUCLEOTIDE SEQUENCE [LARGE SCALE GENOMIC DNA]</scope>
    <source>
        <strain evidence="7 8">NBRC 107716</strain>
    </source>
</reference>
<evidence type="ECO:0000256" key="3">
    <source>
        <dbReference type="ARBA" id="ARBA00022741"/>
    </source>
</evidence>
<keyword evidence="2" id="KW-0436">Ligase</keyword>